<name>A0A024B144_9CAUD</name>
<evidence type="ECO:0000313" key="2">
    <source>
        <dbReference type="Proteomes" id="UP000026905"/>
    </source>
</evidence>
<reference evidence="2" key="1">
    <citation type="submission" date="2014-09" db="EMBL/GenBank/DDBJ databases">
        <authorList>
            <person name="Sauder A.B."/>
            <person name="McKenzie Q.R."/>
            <person name="Temple L.M."/>
            <person name="Alexis B.K."/>
            <person name="Al-Atrache Z."/>
            <person name="Lewis L.O."/>
            <person name="Loesser-Casey K.E."/>
            <person name="Mitchell K.J."/>
        </authorList>
    </citation>
    <scope>NUCLEOTIDE SEQUENCE [LARGE SCALE GENOMIC DNA]</scope>
</reference>
<dbReference type="Proteomes" id="UP000026905">
    <property type="component" value="Segment"/>
</dbReference>
<proteinExistence type="predicted"/>
<dbReference type="RefSeq" id="YP_009035244.1">
    <property type="nucleotide sequence ID" value="NC_024205.1"/>
</dbReference>
<accession>A0A024B144</accession>
<protein>
    <submittedName>
        <fullName evidence="1">Uncharacterized protein</fullName>
    </submittedName>
</protein>
<keyword evidence="2" id="KW-1185">Reference proteome</keyword>
<organism evidence="1 2">
    <name type="scientific">Bacillus phage Hoody T</name>
    <dbReference type="NCBI Taxonomy" id="1486660"/>
    <lineage>
        <taxon>Viruses</taxon>
        <taxon>Duplodnaviria</taxon>
        <taxon>Heunggongvirae</taxon>
        <taxon>Uroviricota</taxon>
        <taxon>Caudoviricetes</taxon>
        <taxon>Herelleviridae</taxon>
        <taxon>Bastillevirinae</taxon>
        <taxon>Bastillevirus</taxon>
        <taxon>Bastillevirus hoodyT</taxon>
    </lineage>
</organism>
<dbReference type="EMBL" id="KJ489400">
    <property type="protein sequence ID" value="AHZ10359.1"/>
    <property type="molecule type" value="Genomic_DNA"/>
</dbReference>
<sequence length="54" mass="6680">MTDFEREILSMHAWLMRRTEIREDGTKRTNPTHVKEFLKDFHKTVEKYEKEIVK</sequence>
<dbReference type="GeneID" id="19525109"/>
<evidence type="ECO:0000313" key="1">
    <source>
        <dbReference type="EMBL" id="AHZ10359.1"/>
    </source>
</evidence>
<dbReference type="KEGG" id="vg:19525109"/>